<dbReference type="AlphaFoldDB" id="A0A438DWS7"/>
<evidence type="ECO:0000256" key="4">
    <source>
        <dbReference type="ARBA" id="ARBA00022833"/>
    </source>
</evidence>
<evidence type="ECO:0000256" key="6">
    <source>
        <dbReference type="ARBA" id="ARBA00023242"/>
    </source>
</evidence>
<dbReference type="Pfam" id="PF05699">
    <property type="entry name" value="Dimer_Tnp_hAT"/>
    <property type="match status" value="1"/>
</dbReference>
<dbReference type="Pfam" id="PF02892">
    <property type="entry name" value="zf-BED"/>
    <property type="match status" value="1"/>
</dbReference>
<dbReference type="InterPro" id="IPR007021">
    <property type="entry name" value="DUF659"/>
</dbReference>
<evidence type="ECO:0000256" key="7">
    <source>
        <dbReference type="PROSITE-ProRule" id="PRU00027"/>
    </source>
</evidence>
<evidence type="ECO:0000256" key="5">
    <source>
        <dbReference type="ARBA" id="ARBA00023125"/>
    </source>
</evidence>
<dbReference type="GO" id="GO:0046983">
    <property type="term" value="F:protein dimerization activity"/>
    <property type="evidence" value="ECO:0007669"/>
    <property type="project" value="InterPro"/>
</dbReference>
<accession>A0A438DWS7</accession>
<keyword evidence="5" id="KW-0238">DNA-binding</keyword>
<keyword evidence="3 7" id="KW-0863">Zinc-finger</keyword>
<keyword evidence="4" id="KW-0862">Zinc</keyword>
<evidence type="ECO:0000256" key="1">
    <source>
        <dbReference type="ARBA" id="ARBA00004123"/>
    </source>
</evidence>
<dbReference type="InterPro" id="IPR003656">
    <property type="entry name" value="Znf_BED"/>
</dbReference>
<dbReference type="SUPFAM" id="SSF53098">
    <property type="entry name" value="Ribonuclease H-like"/>
    <property type="match status" value="1"/>
</dbReference>
<sequence length="651" mass="73883">MESNLTPSSGQDSTTNSQSTRSKIDPAWEHVFEERYANGRKALICLYCKKITKGGGIHRMKQHLAGVKGDIGPCKSVPPDVKFRMENSLQEFVNSKKAAQEAYECRNPYGPNVSQFERDGAEGEEEVQQMQSPMAANSGKRKKSTVDKYFAPRNTQGAQPSMRSVLAGKESIWRADMAVGRFFYDACIPTNAVNSFYFKPMLDAISAIGPGYKGPNYHQLRVNLLKDAKKEVQLLVDSYRAIWAKVGCTIMGDGWTDNRQRTLINFLVYCPEGISFVKSVDASDIVKDATNLFQLFDEVIEWVGPLNVVHMVTDNAANYVAAGRLISHKHKHINWSPCAAHCLNLIFKDIGKMDHVAELRRMDRDLRPGATRFATTFIALKSLHDHKHDLQALVTSKFFVDSRYSKDYKSQVAVSIILDNRFWNDCLIVVNLMSPLMRLLRIVDCDERPSMGYVYEGMYRVRLGIKKLFNYNKRLYKPYTDIIKQRNFCNKPNVIGGVMDVIDQKVLKGKLETMNEMKLFRDRLGSFGRKLAYSSREVLQPDEWWRLHGYSAPHLQKLAILILSQTASSSGCERNWSVFELDDDQPAELDVEELENLLYEEGSIPINEVEGSSSHIDNEDGGDVAIERLDVENFGFPNAHVQSPYSNFQNE</sequence>
<reference evidence="10 11" key="1">
    <citation type="journal article" date="2018" name="PLoS Genet.">
        <title>Population sequencing reveals clonal diversity and ancestral inbreeding in the grapevine cultivar Chardonnay.</title>
        <authorList>
            <person name="Roach M.J."/>
            <person name="Johnson D.L."/>
            <person name="Bohlmann J."/>
            <person name="van Vuuren H.J."/>
            <person name="Jones S.J."/>
            <person name="Pretorius I.S."/>
            <person name="Schmidt S.A."/>
            <person name="Borneman A.R."/>
        </authorList>
    </citation>
    <scope>NUCLEOTIDE SEQUENCE [LARGE SCALE GENOMIC DNA]</scope>
    <source>
        <strain evidence="11">cv. Chardonnay</strain>
        <tissue evidence="10">Leaf</tissue>
    </source>
</reference>
<proteinExistence type="predicted"/>
<dbReference type="InterPro" id="IPR012337">
    <property type="entry name" value="RNaseH-like_sf"/>
</dbReference>
<feature type="region of interest" description="Disordered" evidence="8">
    <location>
        <begin position="1"/>
        <end position="22"/>
    </location>
</feature>
<evidence type="ECO:0000256" key="2">
    <source>
        <dbReference type="ARBA" id="ARBA00022723"/>
    </source>
</evidence>
<dbReference type="EMBL" id="QGNW01001468">
    <property type="protein sequence ID" value="RVW39975.1"/>
    <property type="molecule type" value="Genomic_DNA"/>
</dbReference>
<dbReference type="PANTHER" id="PTHR32166">
    <property type="entry name" value="OSJNBA0013A04.12 PROTEIN"/>
    <property type="match status" value="1"/>
</dbReference>
<comment type="subcellular location">
    <subcellularLocation>
        <location evidence="1">Nucleus</location>
    </subcellularLocation>
</comment>
<protein>
    <recommendedName>
        <fullName evidence="9">BED-type domain-containing protein</fullName>
    </recommendedName>
</protein>
<evidence type="ECO:0000259" key="9">
    <source>
        <dbReference type="PROSITE" id="PS50808"/>
    </source>
</evidence>
<keyword evidence="6" id="KW-0539">Nucleus</keyword>
<feature type="compositionally biased region" description="Polar residues" evidence="8">
    <location>
        <begin position="1"/>
        <end position="21"/>
    </location>
</feature>
<organism evidence="10 11">
    <name type="scientific">Vitis vinifera</name>
    <name type="common">Grape</name>
    <dbReference type="NCBI Taxonomy" id="29760"/>
    <lineage>
        <taxon>Eukaryota</taxon>
        <taxon>Viridiplantae</taxon>
        <taxon>Streptophyta</taxon>
        <taxon>Embryophyta</taxon>
        <taxon>Tracheophyta</taxon>
        <taxon>Spermatophyta</taxon>
        <taxon>Magnoliopsida</taxon>
        <taxon>eudicotyledons</taxon>
        <taxon>Gunneridae</taxon>
        <taxon>Pentapetalae</taxon>
        <taxon>rosids</taxon>
        <taxon>Vitales</taxon>
        <taxon>Vitaceae</taxon>
        <taxon>Viteae</taxon>
        <taxon>Vitis</taxon>
    </lineage>
</organism>
<dbReference type="GO" id="GO:0008270">
    <property type="term" value="F:zinc ion binding"/>
    <property type="evidence" value="ECO:0007669"/>
    <property type="project" value="UniProtKB-KW"/>
</dbReference>
<evidence type="ECO:0000313" key="11">
    <source>
        <dbReference type="Proteomes" id="UP000288805"/>
    </source>
</evidence>
<keyword evidence="2" id="KW-0479">Metal-binding</keyword>
<dbReference type="InterPro" id="IPR008906">
    <property type="entry name" value="HATC_C_dom"/>
</dbReference>
<feature type="domain" description="BED-type" evidence="9">
    <location>
        <begin position="22"/>
        <end position="81"/>
    </location>
</feature>
<dbReference type="Pfam" id="PF04937">
    <property type="entry name" value="DUF659"/>
    <property type="match status" value="1"/>
</dbReference>
<dbReference type="PANTHER" id="PTHR32166:SF121">
    <property type="entry name" value="DUF659 DOMAIN-CONTAINING PROTEIN"/>
    <property type="match status" value="1"/>
</dbReference>
<dbReference type="GO" id="GO:0003677">
    <property type="term" value="F:DNA binding"/>
    <property type="evidence" value="ECO:0007669"/>
    <property type="project" value="UniProtKB-KW"/>
</dbReference>
<evidence type="ECO:0000256" key="8">
    <source>
        <dbReference type="SAM" id="MobiDB-lite"/>
    </source>
</evidence>
<dbReference type="GO" id="GO:0005634">
    <property type="term" value="C:nucleus"/>
    <property type="evidence" value="ECO:0007669"/>
    <property type="project" value="UniProtKB-SubCell"/>
</dbReference>
<gene>
    <name evidence="10" type="ORF">CK203_081030</name>
</gene>
<name>A0A438DWS7_VITVI</name>
<comment type="caution">
    <text evidence="10">The sequence shown here is derived from an EMBL/GenBank/DDBJ whole genome shotgun (WGS) entry which is preliminary data.</text>
</comment>
<dbReference type="PROSITE" id="PS50808">
    <property type="entry name" value="ZF_BED"/>
    <property type="match status" value="1"/>
</dbReference>
<evidence type="ECO:0000313" key="10">
    <source>
        <dbReference type="EMBL" id="RVW39975.1"/>
    </source>
</evidence>
<dbReference type="Proteomes" id="UP000288805">
    <property type="component" value="Unassembled WGS sequence"/>
</dbReference>
<evidence type="ECO:0000256" key="3">
    <source>
        <dbReference type="ARBA" id="ARBA00022771"/>
    </source>
</evidence>